<evidence type="ECO:0000313" key="1">
    <source>
        <dbReference type="EMBL" id="KAJ2980114.1"/>
    </source>
</evidence>
<sequence length="444" mass="51036">MDHHHSTLKLRNVLHVPSTVCNIIGQPIEDEYGVVLSGDRKSGRITLRDGSPVAFFSPEARFLEVRLSGPPIGPRVAESPFQPGMQYNMTVIWPSSEREKWVQRPVERKPLSVAAEPTGEYNDVSLSDEGKFHAVLQPEQKRWLKEHYGGELQFLHIHCLRAHIEEDRSEGYRILCKLMELAVFSSTENFLDLLPEELKYLERKDVSQEVVMGRFGLIRDYEEHREQAREIIRRMVQQDMEIAPTSRASAYDGYFALEELAFVHKYFRDVPTYFNVMGLDPEDDFDLKSAQQRVERCVAGVDETPLVQTATEGDSTAVGQPMVKPLTISELRWIKHCYGGLRIFMAALELDPDDEADMERVAGIVRLEMATVGESKVEDGDDIDWEHASPSMRVARSYFNDDEYRWIQKRYGDAVTFMSLLHLRVDWPDKGKQAQEIVQILMQD</sequence>
<organism evidence="1 2">
    <name type="scientific">Zarea fungicola</name>
    <dbReference type="NCBI Taxonomy" id="93591"/>
    <lineage>
        <taxon>Eukaryota</taxon>
        <taxon>Fungi</taxon>
        <taxon>Dikarya</taxon>
        <taxon>Ascomycota</taxon>
        <taxon>Pezizomycotina</taxon>
        <taxon>Sordariomycetes</taxon>
        <taxon>Hypocreomycetidae</taxon>
        <taxon>Hypocreales</taxon>
        <taxon>Cordycipitaceae</taxon>
        <taxon>Zarea</taxon>
    </lineage>
</organism>
<evidence type="ECO:0000313" key="2">
    <source>
        <dbReference type="Proteomes" id="UP001143910"/>
    </source>
</evidence>
<protein>
    <submittedName>
        <fullName evidence="1">Uncharacterized protein</fullName>
    </submittedName>
</protein>
<keyword evidence="2" id="KW-1185">Reference proteome</keyword>
<reference evidence="1" key="1">
    <citation type="submission" date="2022-08" db="EMBL/GenBank/DDBJ databases">
        <title>Genome Sequence of Lecanicillium fungicola.</title>
        <authorList>
            <person name="Buettner E."/>
        </authorList>
    </citation>
    <scope>NUCLEOTIDE SEQUENCE</scope>
    <source>
        <strain evidence="1">Babe33</strain>
    </source>
</reference>
<proteinExistence type="predicted"/>
<gene>
    <name evidence="1" type="ORF">NQ176_g2835</name>
</gene>
<accession>A0ACC1NM12</accession>
<dbReference type="Proteomes" id="UP001143910">
    <property type="component" value="Unassembled WGS sequence"/>
</dbReference>
<dbReference type="EMBL" id="JANJQO010000224">
    <property type="protein sequence ID" value="KAJ2980114.1"/>
    <property type="molecule type" value="Genomic_DNA"/>
</dbReference>
<comment type="caution">
    <text evidence="1">The sequence shown here is derived from an EMBL/GenBank/DDBJ whole genome shotgun (WGS) entry which is preliminary data.</text>
</comment>
<name>A0ACC1NM12_9HYPO</name>